<gene>
    <name evidence="1" type="ORF">EV685_2853</name>
</gene>
<accession>A0A4Q7LFI1</accession>
<dbReference type="EMBL" id="SGWV01000010">
    <property type="protein sequence ID" value="RZS53226.1"/>
    <property type="molecule type" value="Genomic_DNA"/>
</dbReference>
<reference evidence="1 2" key="1">
    <citation type="submission" date="2019-02" db="EMBL/GenBank/DDBJ databases">
        <title>Genomic Encyclopedia of Type Strains, Phase IV (KMG-IV): sequencing the most valuable type-strain genomes for metagenomic binning, comparative biology and taxonomic classification.</title>
        <authorList>
            <person name="Goeker M."/>
        </authorList>
    </citation>
    <scope>NUCLEOTIDE SEQUENCE [LARGE SCALE GENOMIC DNA]</scope>
    <source>
        <strain evidence="1 2">DSM 10617</strain>
    </source>
</reference>
<dbReference type="NCBIfam" id="TIGR02157">
    <property type="entry name" value="PA_CoA_Oxy2"/>
    <property type="match status" value="1"/>
</dbReference>
<evidence type="ECO:0000313" key="1">
    <source>
        <dbReference type="EMBL" id="RZS53226.1"/>
    </source>
</evidence>
<dbReference type="Pfam" id="PF06243">
    <property type="entry name" value="PaaB"/>
    <property type="match status" value="1"/>
</dbReference>
<dbReference type="RefSeq" id="WP_130482683.1">
    <property type="nucleotide sequence ID" value="NZ_SGWV01000010.1"/>
</dbReference>
<keyword evidence="2" id="KW-1185">Reference proteome</keyword>
<evidence type="ECO:0000313" key="2">
    <source>
        <dbReference type="Proteomes" id="UP000293433"/>
    </source>
</evidence>
<dbReference type="PIRSF" id="PIRSF030200">
    <property type="entry name" value="PaaB"/>
    <property type="match status" value="1"/>
</dbReference>
<dbReference type="OrthoDB" id="8593533at2"/>
<proteinExistence type="predicted"/>
<comment type="caution">
    <text evidence="1">The sequence shown here is derived from an EMBL/GenBank/DDBJ whole genome shotgun (WGS) entry which is preliminary data.</text>
</comment>
<name>A0A4Q7LFI1_9BURK</name>
<dbReference type="InterPro" id="IPR038693">
    <property type="entry name" value="PaaB_sf"/>
</dbReference>
<dbReference type="Gene3D" id="3.10.20.520">
    <property type="entry name" value="Phenylacetic acid degradation B"/>
    <property type="match status" value="1"/>
</dbReference>
<dbReference type="InterPro" id="IPR009359">
    <property type="entry name" value="PaaB"/>
</dbReference>
<protein>
    <submittedName>
        <fullName evidence="1">Ring-1,2-phenylacetyl-CoA epoxidase subunit PaaB</fullName>
    </submittedName>
</protein>
<dbReference type="Proteomes" id="UP000293433">
    <property type="component" value="Unassembled WGS sequence"/>
</dbReference>
<sequence>MSNDTASKDPHTTATATEWPLWEVFVRSKAGLDHKHCGSLHAADPAMAIQLARDVYTRRQEGTSVWVVRSSDIVASDPSDKDMYFDPMEDKVYRHPTFYQLPKSVDHM</sequence>
<dbReference type="AlphaFoldDB" id="A0A4Q7LFI1"/>
<organism evidence="1 2">
    <name type="scientific">Sphaerotilus mobilis</name>
    <dbReference type="NCBI Taxonomy" id="47994"/>
    <lineage>
        <taxon>Bacteria</taxon>
        <taxon>Pseudomonadati</taxon>
        <taxon>Pseudomonadota</taxon>
        <taxon>Betaproteobacteria</taxon>
        <taxon>Burkholderiales</taxon>
        <taxon>Sphaerotilaceae</taxon>
        <taxon>Sphaerotilus</taxon>
    </lineage>
</organism>